<dbReference type="AlphaFoldDB" id="A0A0N0DU25"/>
<dbReference type="PANTHER" id="PTHR19846">
    <property type="entry name" value="WD40 REPEAT PROTEIN"/>
    <property type="match status" value="1"/>
</dbReference>
<dbReference type="VEuPathDB" id="TriTrypDB:LpyrH10_14_1420"/>
<accession>A0A0N0DU25</accession>
<keyword evidence="1" id="KW-0853">WD repeat</keyword>
<dbReference type="RefSeq" id="XP_015656723.1">
    <property type="nucleotide sequence ID" value="XM_015804745.1"/>
</dbReference>
<protein>
    <submittedName>
        <fullName evidence="3">Uncharacterized protein</fullName>
    </submittedName>
</protein>
<evidence type="ECO:0000313" key="3">
    <source>
        <dbReference type="EMBL" id="KPA78284.1"/>
    </source>
</evidence>
<organism evidence="3 4">
    <name type="scientific">Leptomonas pyrrhocoris</name>
    <name type="common">Firebug parasite</name>
    <dbReference type="NCBI Taxonomy" id="157538"/>
    <lineage>
        <taxon>Eukaryota</taxon>
        <taxon>Discoba</taxon>
        <taxon>Euglenozoa</taxon>
        <taxon>Kinetoplastea</taxon>
        <taxon>Metakinetoplastina</taxon>
        <taxon>Trypanosomatida</taxon>
        <taxon>Trypanosomatidae</taxon>
        <taxon>Leishmaniinae</taxon>
        <taxon>Leptomonas</taxon>
    </lineage>
</organism>
<dbReference type="SMART" id="SM00320">
    <property type="entry name" value="WD40"/>
    <property type="match status" value="5"/>
</dbReference>
<dbReference type="InterPro" id="IPR015943">
    <property type="entry name" value="WD40/YVTN_repeat-like_dom_sf"/>
</dbReference>
<keyword evidence="4" id="KW-1185">Reference proteome</keyword>
<dbReference type="Gene3D" id="2.130.10.10">
    <property type="entry name" value="YVTN repeat-like/Quinoprotein amine dehydrogenase"/>
    <property type="match status" value="2"/>
</dbReference>
<feature type="region of interest" description="Disordered" evidence="2">
    <location>
        <begin position="1"/>
        <end position="20"/>
    </location>
</feature>
<dbReference type="PANTHER" id="PTHR19846:SF0">
    <property type="entry name" value="PRE-MRNA PROCESSING FACTOR 4"/>
    <property type="match status" value="1"/>
</dbReference>
<dbReference type="OrthoDB" id="6262491at2759"/>
<sequence length="656" mass="68250">MSSPSTYVRVAPSPRLKETTTSAPAELVQLRVRHLLPQTTQRAKARVGKLKKLFTVPAQVLLRDHAAALGETLQRLHLVKSVRNIKVQGGSAEGGGVSAALCLPFSACAALPPLTASTSSFSPSAGSATVPLSCVLTGSVDGLLTLWDAEQCTPLCSQSTYPQGRGWGRVKSIAVYPSTVPNTTATTQNSFVFTTSMFQREVRVWRVTTAAQAEHSERFEDKEEEEQVHASAVVASAVSLQPLTTASIDAAADATTSTSSASRLGGLQQVAVDPTGALLAATHDSGLVHLWDVRTVLEGGARDKAATAATTATASPLPLLYAQDGYETAGATLGIAFHPDGSLLTTTDAGGRVVGWDTRSGQLAFHTGGRLGGHLRAAQCVSWSPCGVRFASGGADGVVHLYDARQLSKAGVGPHNDGATAAAPFQLLGHDDAVTSISFYANPFVSDCDDASVLPLGVVTTSLDHTMRVWDADTGVCVRTLDAGMPLYGHCRPALPPLSDRFTVSSAVVAVGHGKRWLQYDVGLRGQVLESAEALSELSPTHGGDDVEVMENDIVASAHGATGGMKLSVVSAAAAGQRATATAGKRSIDKNEESSSGSSSEEEDEMVALMKTKKGKTATPSPAAAGTRRAGVQPSASADEEEEESSEDEMEALKRK</sequence>
<dbReference type="InterPro" id="IPR001680">
    <property type="entry name" value="WD40_rpt"/>
</dbReference>
<dbReference type="PROSITE" id="PS50082">
    <property type="entry name" value="WD_REPEATS_2"/>
    <property type="match status" value="2"/>
</dbReference>
<feature type="repeat" description="WD" evidence="1">
    <location>
        <begin position="371"/>
        <end position="412"/>
    </location>
</feature>
<gene>
    <name evidence="3" type="ORF">ABB37_06427</name>
</gene>
<comment type="caution">
    <text evidence="3">The sequence shown here is derived from an EMBL/GenBank/DDBJ whole genome shotgun (WGS) entry which is preliminary data.</text>
</comment>
<feature type="repeat" description="WD" evidence="1">
    <location>
        <begin position="458"/>
        <end position="480"/>
    </location>
</feature>
<dbReference type="GO" id="GO:0000398">
    <property type="term" value="P:mRNA splicing, via spliceosome"/>
    <property type="evidence" value="ECO:0007669"/>
    <property type="project" value="TreeGrafter"/>
</dbReference>
<dbReference type="Proteomes" id="UP000037923">
    <property type="component" value="Unassembled WGS sequence"/>
</dbReference>
<dbReference type="EMBL" id="LGTL01000014">
    <property type="protein sequence ID" value="KPA78284.1"/>
    <property type="molecule type" value="Genomic_DNA"/>
</dbReference>
<feature type="compositionally biased region" description="Acidic residues" evidence="2">
    <location>
        <begin position="638"/>
        <end position="650"/>
    </location>
</feature>
<evidence type="ECO:0000313" key="4">
    <source>
        <dbReference type="Proteomes" id="UP000037923"/>
    </source>
</evidence>
<dbReference type="GO" id="GO:0046540">
    <property type="term" value="C:U4/U6 x U5 tri-snRNP complex"/>
    <property type="evidence" value="ECO:0007669"/>
    <property type="project" value="TreeGrafter"/>
</dbReference>
<proteinExistence type="predicted"/>
<evidence type="ECO:0000256" key="2">
    <source>
        <dbReference type="SAM" id="MobiDB-lite"/>
    </source>
</evidence>
<dbReference type="OMA" id="STYVRVA"/>
<evidence type="ECO:0000256" key="1">
    <source>
        <dbReference type="PROSITE-ProRule" id="PRU00221"/>
    </source>
</evidence>
<dbReference type="GO" id="GO:0030621">
    <property type="term" value="F:U4 snRNA binding"/>
    <property type="evidence" value="ECO:0007669"/>
    <property type="project" value="TreeGrafter"/>
</dbReference>
<feature type="region of interest" description="Disordered" evidence="2">
    <location>
        <begin position="578"/>
        <end position="656"/>
    </location>
</feature>
<name>A0A0N0DU25_LEPPY</name>
<dbReference type="SUPFAM" id="SSF50978">
    <property type="entry name" value="WD40 repeat-like"/>
    <property type="match status" value="1"/>
</dbReference>
<dbReference type="InterPro" id="IPR036322">
    <property type="entry name" value="WD40_repeat_dom_sf"/>
</dbReference>
<reference evidence="3 4" key="1">
    <citation type="submission" date="2015-07" db="EMBL/GenBank/DDBJ databases">
        <title>High-quality genome of monoxenous trypanosomatid Leptomonas pyrrhocoris.</title>
        <authorList>
            <person name="Flegontov P."/>
            <person name="Butenko A."/>
            <person name="Firsov S."/>
            <person name="Vlcek C."/>
            <person name="Logacheva M.D."/>
            <person name="Field M."/>
            <person name="Filatov D."/>
            <person name="Flegontova O."/>
            <person name="Gerasimov E."/>
            <person name="Jackson A.P."/>
            <person name="Kelly S."/>
            <person name="Opperdoes F."/>
            <person name="O'Reilly A."/>
            <person name="Votypka J."/>
            <person name="Yurchenko V."/>
            <person name="Lukes J."/>
        </authorList>
    </citation>
    <scope>NUCLEOTIDE SEQUENCE [LARGE SCALE GENOMIC DNA]</scope>
    <source>
        <strain evidence="3">H10</strain>
    </source>
</reference>
<dbReference type="GeneID" id="26906716"/>
<dbReference type="GO" id="GO:0017070">
    <property type="term" value="F:U6 snRNA binding"/>
    <property type="evidence" value="ECO:0007669"/>
    <property type="project" value="TreeGrafter"/>
</dbReference>
<dbReference type="Pfam" id="PF00400">
    <property type="entry name" value="WD40"/>
    <property type="match status" value="2"/>
</dbReference>